<feature type="transmembrane region" description="Helical" evidence="1">
    <location>
        <begin position="49"/>
        <end position="71"/>
    </location>
</feature>
<sequence length="72" mass="7740">MLYTILFVLLLSLINAEQLIGGQDLEDAIGEAEGGIGAIIGTENPIDELISGFSGSINYVLAFILVLFLLWK</sequence>
<keyword evidence="1" id="KW-0812">Transmembrane</keyword>
<protein>
    <submittedName>
        <fullName evidence="3">Uncharacterized protein</fullName>
    </submittedName>
</protein>
<evidence type="ECO:0000256" key="1">
    <source>
        <dbReference type="SAM" id="Phobius"/>
    </source>
</evidence>
<evidence type="ECO:0000313" key="4">
    <source>
        <dbReference type="Proteomes" id="UP000230233"/>
    </source>
</evidence>
<comment type="caution">
    <text evidence="3">The sequence shown here is derived from an EMBL/GenBank/DDBJ whole genome shotgun (WGS) entry which is preliminary data.</text>
</comment>
<keyword evidence="1" id="KW-0472">Membrane</keyword>
<dbReference type="EMBL" id="PDUG01000005">
    <property type="protein sequence ID" value="PIC24574.1"/>
    <property type="molecule type" value="Genomic_DNA"/>
</dbReference>
<gene>
    <name evidence="3" type="primary">Cnig_chr_V.g17859</name>
    <name evidence="3" type="ORF">B9Z55_017859</name>
</gene>
<keyword evidence="4" id="KW-1185">Reference proteome</keyword>
<evidence type="ECO:0000256" key="2">
    <source>
        <dbReference type="SAM" id="SignalP"/>
    </source>
</evidence>
<accession>A0A2G5TB14</accession>
<keyword evidence="2" id="KW-0732">Signal</keyword>
<proteinExistence type="predicted"/>
<organism evidence="3 4">
    <name type="scientific">Caenorhabditis nigoni</name>
    <dbReference type="NCBI Taxonomy" id="1611254"/>
    <lineage>
        <taxon>Eukaryota</taxon>
        <taxon>Metazoa</taxon>
        <taxon>Ecdysozoa</taxon>
        <taxon>Nematoda</taxon>
        <taxon>Chromadorea</taxon>
        <taxon>Rhabditida</taxon>
        <taxon>Rhabditina</taxon>
        <taxon>Rhabditomorpha</taxon>
        <taxon>Rhabditoidea</taxon>
        <taxon>Rhabditidae</taxon>
        <taxon>Peloderinae</taxon>
        <taxon>Caenorhabditis</taxon>
    </lineage>
</organism>
<reference evidence="4" key="1">
    <citation type="submission" date="2017-10" db="EMBL/GenBank/DDBJ databases">
        <title>Rapid genome shrinkage in a self-fertile nematode reveals novel sperm competition proteins.</title>
        <authorList>
            <person name="Yin D."/>
            <person name="Schwarz E.M."/>
            <person name="Thomas C.G."/>
            <person name="Felde R.L."/>
            <person name="Korf I.F."/>
            <person name="Cutter A.D."/>
            <person name="Schartner C.M."/>
            <person name="Ralston E.J."/>
            <person name="Meyer B.J."/>
            <person name="Haag E.S."/>
        </authorList>
    </citation>
    <scope>NUCLEOTIDE SEQUENCE [LARGE SCALE GENOMIC DNA]</scope>
    <source>
        <strain evidence="4">JU1422</strain>
    </source>
</reference>
<name>A0A2G5TB14_9PELO</name>
<feature type="chain" id="PRO_5013841895" evidence="2">
    <location>
        <begin position="17"/>
        <end position="72"/>
    </location>
</feature>
<dbReference type="Proteomes" id="UP000230233">
    <property type="component" value="Chromosome V"/>
</dbReference>
<dbReference type="AlphaFoldDB" id="A0A2G5TB14"/>
<evidence type="ECO:0000313" key="3">
    <source>
        <dbReference type="EMBL" id="PIC24574.1"/>
    </source>
</evidence>
<feature type="signal peptide" evidence="2">
    <location>
        <begin position="1"/>
        <end position="16"/>
    </location>
</feature>
<keyword evidence="1" id="KW-1133">Transmembrane helix</keyword>